<dbReference type="STRING" id="656916.A0A2G7GBV2"/>
<dbReference type="Proteomes" id="UP000231358">
    <property type="component" value="Unassembled WGS sequence"/>
</dbReference>
<evidence type="ECO:0000313" key="3">
    <source>
        <dbReference type="Proteomes" id="UP000231358"/>
    </source>
</evidence>
<evidence type="ECO:0000313" key="2">
    <source>
        <dbReference type="EMBL" id="PIG90075.1"/>
    </source>
</evidence>
<feature type="region of interest" description="Disordered" evidence="1">
    <location>
        <begin position="167"/>
        <end position="190"/>
    </location>
</feature>
<proteinExistence type="predicted"/>
<gene>
    <name evidence="2" type="ORF">AARAC_001932</name>
</gene>
<keyword evidence="3" id="KW-1185">Reference proteome</keyword>
<organism evidence="2 3">
    <name type="scientific">Aspergillus arachidicola</name>
    <dbReference type="NCBI Taxonomy" id="656916"/>
    <lineage>
        <taxon>Eukaryota</taxon>
        <taxon>Fungi</taxon>
        <taxon>Dikarya</taxon>
        <taxon>Ascomycota</taxon>
        <taxon>Pezizomycotina</taxon>
        <taxon>Eurotiomycetes</taxon>
        <taxon>Eurotiomycetidae</taxon>
        <taxon>Eurotiales</taxon>
        <taxon>Aspergillaceae</taxon>
        <taxon>Aspergillus</taxon>
        <taxon>Aspergillus subgen. Circumdati</taxon>
    </lineage>
</organism>
<dbReference type="AlphaFoldDB" id="A0A2G7GBV2"/>
<dbReference type="EMBL" id="NEXV01000020">
    <property type="protein sequence ID" value="PIG90075.1"/>
    <property type="molecule type" value="Genomic_DNA"/>
</dbReference>
<feature type="compositionally biased region" description="Polar residues" evidence="1">
    <location>
        <begin position="167"/>
        <end position="177"/>
    </location>
</feature>
<accession>A0A2G7GBV2</accession>
<protein>
    <submittedName>
        <fullName evidence="2">Uncharacterized protein</fullName>
    </submittedName>
</protein>
<name>A0A2G7GBV2_9EURO</name>
<evidence type="ECO:0000256" key="1">
    <source>
        <dbReference type="SAM" id="MobiDB-lite"/>
    </source>
</evidence>
<reference evidence="2 3" key="1">
    <citation type="submission" date="2017-05" db="EMBL/GenBank/DDBJ databases">
        <title>Genome sequence for an aflatoxigenic pathogen of Argentinian peanut, Aspergillus arachidicola.</title>
        <authorList>
            <person name="Moore G."/>
            <person name="Beltz S.B."/>
            <person name="Mack B.M."/>
        </authorList>
    </citation>
    <scope>NUCLEOTIDE SEQUENCE [LARGE SCALE GENOMIC DNA]</scope>
    <source>
        <strain evidence="2 3">CBS 117610</strain>
    </source>
</reference>
<sequence length="209" mass="21514">MQTTTITGSTTITIAIVPLTTVFTPPDCSTSWTLASTGPDSLVNSILLQNAISHVTSCYPPGFSNTGRAMATHVFSPRYCPMGYTSAELTIDGPTTAATCCPSYVTLGSNSSYLPEGLLNLIICPPANINILRGQLNIDDTYIPGTISTLITAATPSTLMTPAISTAPTEHTTSIDSTEPDPPGPTALSPRAKARIGIGAAALGLAVLS</sequence>
<comment type="caution">
    <text evidence="2">The sequence shown here is derived from an EMBL/GenBank/DDBJ whole genome shotgun (WGS) entry which is preliminary data.</text>
</comment>